<keyword evidence="4" id="KW-1185">Reference proteome</keyword>
<proteinExistence type="predicted"/>
<reference evidence="3 4" key="1">
    <citation type="submission" date="2016-07" db="EMBL/GenBank/DDBJ databases">
        <title>Pervasive Adenine N6-methylation of Active Genes in Fungi.</title>
        <authorList>
            <consortium name="DOE Joint Genome Institute"/>
            <person name="Mondo S.J."/>
            <person name="Dannebaum R.O."/>
            <person name="Kuo R.C."/>
            <person name="Labutti K."/>
            <person name="Haridas S."/>
            <person name="Kuo A."/>
            <person name="Salamov A."/>
            <person name="Ahrendt S.R."/>
            <person name="Lipzen A."/>
            <person name="Sullivan W."/>
            <person name="Andreopoulos W.B."/>
            <person name="Clum A."/>
            <person name="Lindquist E."/>
            <person name="Daum C."/>
            <person name="Ramamoorthy G.K."/>
            <person name="Gryganskyi A."/>
            <person name="Culley D."/>
            <person name="Magnuson J.K."/>
            <person name="James T.Y."/>
            <person name="O'Malley M.A."/>
            <person name="Stajich J.E."/>
            <person name="Spatafora J.W."/>
            <person name="Visel A."/>
            <person name="Grigoriev I.V."/>
        </authorList>
    </citation>
    <scope>NUCLEOTIDE SEQUENCE [LARGE SCALE GENOMIC DNA]</scope>
    <source>
        <strain evidence="3 4">CBS 115471</strain>
    </source>
</reference>
<dbReference type="Pfam" id="PF00487">
    <property type="entry name" value="FA_desaturase"/>
    <property type="match status" value="1"/>
</dbReference>
<protein>
    <submittedName>
        <fullName evidence="3">Fatty acid desaturas-like protein</fullName>
    </submittedName>
</protein>
<dbReference type="AlphaFoldDB" id="A0A1Y1YZ65"/>
<feature type="domain" description="Fatty acid desaturase" evidence="2">
    <location>
        <begin position="150"/>
        <end position="367"/>
    </location>
</feature>
<evidence type="ECO:0000313" key="3">
    <source>
        <dbReference type="EMBL" id="ORY03236.1"/>
    </source>
</evidence>
<keyword evidence="1" id="KW-0472">Membrane</keyword>
<dbReference type="PANTHER" id="PTHR36459:SF1">
    <property type="entry name" value="FATTY ACID DESATURASE DOMAIN-CONTAINING PROTEIN-RELATED"/>
    <property type="match status" value="1"/>
</dbReference>
<dbReference type="PANTHER" id="PTHR36459">
    <property type="entry name" value="ORF"/>
    <property type="match status" value="1"/>
</dbReference>
<accession>A0A1Y1YZ65</accession>
<evidence type="ECO:0000256" key="1">
    <source>
        <dbReference type="SAM" id="Phobius"/>
    </source>
</evidence>
<dbReference type="OrthoDB" id="1470350at2759"/>
<gene>
    <name evidence="3" type="ORF">BCR34DRAFT_492538</name>
</gene>
<dbReference type="EMBL" id="MCFA01000149">
    <property type="protein sequence ID" value="ORY03236.1"/>
    <property type="molecule type" value="Genomic_DNA"/>
</dbReference>
<keyword evidence="1" id="KW-1133">Transmembrane helix</keyword>
<dbReference type="GO" id="GO:0006629">
    <property type="term" value="P:lipid metabolic process"/>
    <property type="evidence" value="ECO:0007669"/>
    <property type="project" value="InterPro"/>
</dbReference>
<comment type="caution">
    <text evidence="3">The sequence shown here is derived from an EMBL/GenBank/DDBJ whole genome shotgun (WGS) entry which is preliminary data.</text>
</comment>
<dbReference type="STRING" id="1231657.A0A1Y1YZ65"/>
<organism evidence="3 4">
    <name type="scientific">Clohesyomyces aquaticus</name>
    <dbReference type="NCBI Taxonomy" id="1231657"/>
    <lineage>
        <taxon>Eukaryota</taxon>
        <taxon>Fungi</taxon>
        <taxon>Dikarya</taxon>
        <taxon>Ascomycota</taxon>
        <taxon>Pezizomycotina</taxon>
        <taxon>Dothideomycetes</taxon>
        <taxon>Pleosporomycetidae</taxon>
        <taxon>Pleosporales</taxon>
        <taxon>Lindgomycetaceae</taxon>
        <taxon>Clohesyomyces</taxon>
    </lineage>
</organism>
<feature type="transmembrane region" description="Helical" evidence="1">
    <location>
        <begin position="124"/>
        <end position="145"/>
    </location>
</feature>
<keyword evidence="1" id="KW-0812">Transmembrane</keyword>
<name>A0A1Y1YZ65_9PLEO</name>
<feature type="transmembrane region" description="Helical" evidence="1">
    <location>
        <begin position="151"/>
        <end position="171"/>
    </location>
</feature>
<dbReference type="InterPro" id="IPR005804">
    <property type="entry name" value="FA_desaturase_dom"/>
</dbReference>
<evidence type="ECO:0000259" key="2">
    <source>
        <dbReference type="Pfam" id="PF00487"/>
    </source>
</evidence>
<evidence type="ECO:0000313" key="4">
    <source>
        <dbReference type="Proteomes" id="UP000193144"/>
    </source>
</evidence>
<dbReference type="Proteomes" id="UP000193144">
    <property type="component" value="Unassembled WGS sequence"/>
</dbReference>
<sequence length="449" mass="52868">MVNLYFQPDAQLTAPDRMVLDVLQRESLQYSGRSLNVTSSAIDQPAAKLTRLDSLSPEGMDTQDHAEQTINCLKRLNDPSSDIFEPTIFVSYDYRDIKNRFLRKYILEPYVRLGRSVVRVDTDVVMFTHLILYMCTSIPSALYLFLCNFSWWHGVLHFIMQIYYMGSYTLMMHQHIHMRGILKPKFVVIDRLFPYITDPLMGHTWNSYYFHHVKHHHVEGNGPEDLSSTVRYQRDDVWNFLHYVGRFYFLIWLDLPRYFLAKKKYGLACKAGSSEMVNYFALYILFRLDPRPTICVFLLPLAIMRLGLMIGNWGQHAFVDDVSPTSDFRSSITLIDVASNRYCFNDGYHTSHHLNPLRHWRDHPVAFLSQHKQYSDEQALVFYNIDYLMITFNLLWKNYMHLAHCLVPIGKQQSNMSIEERAAMLKRKTKRFTEAEIAKKWGKQYARSS</sequence>